<reference evidence="3" key="1">
    <citation type="submission" date="2017-09" db="EMBL/GenBank/DDBJ databases">
        <title>Depth-based differentiation of microbial function through sediment-hosted aquifers and enrichment of novel symbionts in the deep terrestrial subsurface.</title>
        <authorList>
            <person name="Probst A.J."/>
            <person name="Ladd B."/>
            <person name="Jarett J.K."/>
            <person name="Geller-Mcgrath D.E."/>
            <person name="Sieber C.M.K."/>
            <person name="Emerson J.B."/>
            <person name="Anantharaman K."/>
            <person name="Thomas B.C."/>
            <person name="Malmstrom R."/>
            <person name="Stieglmeier M."/>
            <person name="Klingl A."/>
            <person name="Woyke T."/>
            <person name="Ryan C.M."/>
            <person name="Banfield J.F."/>
        </authorList>
    </citation>
    <scope>NUCLEOTIDE SEQUENCE [LARGE SCALE GENOMIC DNA]</scope>
</reference>
<name>A0A2M7XF67_9BACT</name>
<accession>A0A2M7XF67</accession>
<evidence type="ECO:0000256" key="1">
    <source>
        <dbReference type="SAM" id="Coils"/>
    </source>
</evidence>
<evidence type="ECO:0000313" key="2">
    <source>
        <dbReference type="EMBL" id="PJA46513.1"/>
    </source>
</evidence>
<sequence>MTNLNLEHPLFTTLVTNFTVPDLELGISKLKELIASEQDKNSALTSRLLELEKEKAERQKNIDLATANKLRVDLKL</sequence>
<dbReference type="Proteomes" id="UP000231263">
    <property type="component" value="Unassembled WGS sequence"/>
</dbReference>
<feature type="coiled-coil region" evidence="1">
    <location>
        <begin position="27"/>
        <end position="68"/>
    </location>
</feature>
<protein>
    <submittedName>
        <fullName evidence="2">Uncharacterized protein</fullName>
    </submittedName>
</protein>
<comment type="caution">
    <text evidence="2">The sequence shown here is derived from an EMBL/GenBank/DDBJ whole genome shotgun (WGS) entry which is preliminary data.</text>
</comment>
<dbReference type="EMBL" id="PFWT01000009">
    <property type="protein sequence ID" value="PJA46513.1"/>
    <property type="molecule type" value="Genomic_DNA"/>
</dbReference>
<dbReference type="AlphaFoldDB" id="A0A2M7XF67"/>
<keyword evidence="1" id="KW-0175">Coiled coil</keyword>
<evidence type="ECO:0000313" key="3">
    <source>
        <dbReference type="Proteomes" id="UP000231263"/>
    </source>
</evidence>
<proteinExistence type="predicted"/>
<organism evidence="2 3">
    <name type="scientific">Candidatus Uhrbacteria bacterium CG_4_9_14_3_um_filter_41_35</name>
    <dbReference type="NCBI Taxonomy" id="1975034"/>
    <lineage>
        <taxon>Bacteria</taxon>
        <taxon>Candidatus Uhriibacteriota</taxon>
    </lineage>
</organism>
<gene>
    <name evidence="2" type="ORF">CO173_01985</name>
</gene>